<dbReference type="EMBL" id="LFCV01000063">
    <property type="protein sequence ID" value="KMJ45192.1"/>
    <property type="molecule type" value="Genomic_DNA"/>
</dbReference>
<dbReference type="OrthoDB" id="6448165at2"/>
<comment type="caution">
    <text evidence="1">The sequence shown here is derived from an EMBL/GenBank/DDBJ whole genome shotgun (WGS) entry which is preliminary data.</text>
</comment>
<keyword evidence="2" id="KW-1185">Reference proteome</keyword>
<gene>
    <name evidence="1" type="ORF">AB204_10390</name>
</gene>
<dbReference type="AlphaFoldDB" id="A0A0J5FTC8"/>
<sequence length="92" mass="10219">MSATGKKDKTIDFILDGSNVLTDGQEKYINIPIPFCDLIWIGLSEDITPQLYIDYTITDSNSGKLEKSKIWITDIDTVILGDSPDINYGCIS</sequence>
<name>A0A0J5FTC8_9GAMM</name>
<dbReference type="RefSeq" id="WP_047963305.1">
    <property type="nucleotide sequence ID" value="NZ_CAWMBG010000063.1"/>
</dbReference>
<evidence type="ECO:0000313" key="2">
    <source>
        <dbReference type="Proteomes" id="UP000036277"/>
    </source>
</evidence>
<dbReference type="PATRIC" id="fig|880157.4.peg.2201"/>
<accession>A0A0J5FTC8</accession>
<reference evidence="1 2" key="1">
    <citation type="submission" date="2015-06" db="EMBL/GenBank/DDBJ databases">
        <title>Draft Whole-Genome Sequence of the Entomopathogenic Bacterium Xenorhabdus khoisanae.</title>
        <authorList>
            <person name="Naidoo S."/>
            <person name="Featherston J."/>
            <person name="Gray V.M."/>
        </authorList>
    </citation>
    <scope>NUCLEOTIDE SEQUENCE [LARGE SCALE GENOMIC DNA]</scope>
    <source>
        <strain evidence="1 2">MCB</strain>
    </source>
</reference>
<dbReference type="Proteomes" id="UP000036277">
    <property type="component" value="Unassembled WGS sequence"/>
</dbReference>
<proteinExistence type="predicted"/>
<evidence type="ECO:0000313" key="1">
    <source>
        <dbReference type="EMBL" id="KMJ45192.1"/>
    </source>
</evidence>
<protein>
    <submittedName>
        <fullName evidence="1">Uncharacterized protein</fullName>
    </submittedName>
</protein>
<organism evidence="1 2">
    <name type="scientific">Xenorhabdus khoisanae</name>
    <dbReference type="NCBI Taxonomy" id="880157"/>
    <lineage>
        <taxon>Bacteria</taxon>
        <taxon>Pseudomonadati</taxon>
        <taxon>Pseudomonadota</taxon>
        <taxon>Gammaproteobacteria</taxon>
        <taxon>Enterobacterales</taxon>
        <taxon>Morganellaceae</taxon>
        <taxon>Xenorhabdus</taxon>
    </lineage>
</organism>